<proteinExistence type="inferred from homology"/>
<keyword evidence="11" id="KW-1185">Reference proteome</keyword>
<feature type="domain" description="Methionyl-tRNA synthetase anticodon-binding" evidence="9">
    <location>
        <begin position="372"/>
        <end position="476"/>
    </location>
</feature>
<gene>
    <name evidence="7" type="primary">metG</name>
    <name evidence="10" type="ORF">C7K55_02225</name>
</gene>
<feature type="binding site" evidence="7">
    <location>
        <position position="125"/>
    </location>
    <ligand>
        <name>Zn(2+)</name>
        <dbReference type="ChEBI" id="CHEBI:29105"/>
    </ligand>
</feature>
<keyword evidence="7" id="KW-0479">Metal-binding</keyword>
<dbReference type="PANTHER" id="PTHR43326:SF1">
    <property type="entry name" value="METHIONINE--TRNA LIGASE, MITOCHONDRIAL"/>
    <property type="match status" value="1"/>
</dbReference>
<keyword evidence="7" id="KW-0862">Zinc</keyword>
<dbReference type="GO" id="GO:0005524">
    <property type="term" value="F:ATP binding"/>
    <property type="evidence" value="ECO:0007669"/>
    <property type="project" value="UniProtKB-UniRule"/>
</dbReference>
<dbReference type="CDD" id="cd07957">
    <property type="entry name" value="Anticodon_Ia_Met"/>
    <property type="match status" value="1"/>
</dbReference>
<comment type="caution">
    <text evidence="10">The sequence shown here is derived from an EMBL/GenBank/DDBJ whole genome shotgun (WGS) entry which is preliminary data.</text>
</comment>
<feature type="domain" description="Methionyl/Leucyl tRNA synthetase" evidence="8">
    <location>
        <begin position="139"/>
        <end position="360"/>
    </location>
</feature>
<evidence type="ECO:0000256" key="7">
    <source>
        <dbReference type="HAMAP-Rule" id="MF_01228"/>
    </source>
</evidence>
<comment type="function">
    <text evidence="1 7">Is required not only for elongation of protein synthesis but also for the initiation of all mRNA translation through initiator tRNA(fMet) aminoacylation.</text>
</comment>
<dbReference type="OrthoDB" id="9810191at2"/>
<dbReference type="GO" id="GO:0046872">
    <property type="term" value="F:metal ion binding"/>
    <property type="evidence" value="ECO:0007669"/>
    <property type="project" value="UniProtKB-KW"/>
</dbReference>
<dbReference type="SUPFAM" id="SSF47323">
    <property type="entry name" value="Anticodon-binding domain of a subclass of class I aminoacyl-tRNA synthetases"/>
    <property type="match status" value="1"/>
</dbReference>
<dbReference type="PRINTS" id="PR01041">
    <property type="entry name" value="TRNASYNTHMET"/>
</dbReference>
<feature type="short sequence motif" description="'KMSKS' region" evidence="7">
    <location>
        <begin position="297"/>
        <end position="301"/>
    </location>
</feature>
<evidence type="ECO:0000313" key="10">
    <source>
        <dbReference type="EMBL" id="PSJ06820.1"/>
    </source>
</evidence>
<dbReference type="Pfam" id="PF09334">
    <property type="entry name" value="tRNA-synt_1g"/>
    <property type="match status" value="2"/>
</dbReference>
<evidence type="ECO:0000313" key="11">
    <source>
        <dbReference type="Proteomes" id="UP000243002"/>
    </source>
</evidence>
<evidence type="ECO:0000256" key="2">
    <source>
        <dbReference type="ARBA" id="ARBA00022598"/>
    </source>
</evidence>
<accession>A0A2P7N035</accession>
<dbReference type="InterPro" id="IPR015413">
    <property type="entry name" value="Methionyl/Leucyl_tRNA_Synth"/>
</dbReference>
<dbReference type="EMBL" id="PXXO01000002">
    <property type="protein sequence ID" value="PSJ06820.1"/>
    <property type="molecule type" value="Genomic_DNA"/>
</dbReference>
<feature type="binding site" evidence="7">
    <location>
        <position position="128"/>
    </location>
    <ligand>
        <name>Zn(2+)</name>
        <dbReference type="ChEBI" id="CHEBI:29105"/>
    </ligand>
</feature>
<keyword evidence="5 7" id="KW-0648">Protein biosynthesis</keyword>
<keyword evidence="7" id="KW-0963">Cytoplasm</keyword>
<dbReference type="RefSeq" id="WP_106501790.1">
    <property type="nucleotide sequence ID" value="NZ_PXXO01000002.1"/>
</dbReference>
<dbReference type="SUPFAM" id="SSF52374">
    <property type="entry name" value="Nucleotidylyl transferase"/>
    <property type="match status" value="1"/>
</dbReference>
<evidence type="ECO:0000256" key="5">
    <source>
        <dbReference type="ARBA" id="ARBA00022917"/>
    </source>
</evidence>
<dbReference type="InterPro" id="IPR041872">
    <property type="entry name" value="Anticodon_Met"/>
</dbReference>
<dbReference type="GO" id="GO:0006431">
    <property type="term" value="P:methionyl-tRNA aminoacylation"/>
    <property type="evidence" value="ECO:0007669"/>
    <property type="project" value="UniProtKB-UniRule"/>
</dbReference>
<feature type="short sequence motif" description="'HIGH' region" evidence="7">
    <location>
        <begin position="10"/>
        <end position="20"/>
    </location>
</feature>
<keyword evidence="2 7" id="KW-0436">Ligase</keyword>
<feature type="binding site" evidence="7">
    <location>
        <position position="143"/>
    </location>
    <ligand>
        <name>Zn(2+)</name>
        <dbReference type="ChEBI" id="CHEBI:29105"/>
    </ligand>
</feature>
<dbReference type="Gene3D" id="2.170.220.10">
    <property type="match status" value="1"/>
</dbReference>
<dbReference type="PANTHER" id="PTHR43326">
    <property type="entry name" value="METHIONYL-TRNA SYNTHETASE"/>
    <property type="match status" value="1"/>
</dbReference>
<evidence type="ECO:0000259" key="9">
    <source>
        <dbReference type="Pfam" id="PF19303"/>
    </source>
</evidence>
<feature type="binding site" evidence="7">
    <location>
        <position position="146"/>
    </location>
    <ligand>
        <name>Zn(2+)</name>
        <dbReference type="ChEBI" id="CHEBI:29105"/>
    </ligand>
</feature>
<dbReference type="InterPro" id="IPR033911">
    <property type="entry name" value="MetRS_core"/>
</dbReference>
<comment type="cofactor">
    <cofactor evidence="7">
        <name>Zn(2+)</name>
        <dbReference type="ChEBI" id="CHEBI:29105"/>
    </cofactor>
    <text evidence="7">Binds 1 zinc ion per subunit.</text>
</comment>
<evidence type="ECO:0000256" key="3">
    <source>
        <dbReference type="ARBA" id="ARBA00022741"/>
    </source>
</evidence>
<feature type="domain" description="Methionyl/Leucyl tRNA synthetase" evidence="8">
    <location>
        <begin position="4"/>
        <end position="135"/>
    </location>
</feature>
<dbReference type="InterPro" id="IPR023457">
    <property type="entry name" value="Met-tRNA_synth_2"/>
</dbReference>
<dbReference type="InterPro" id="IPR009080">
    <property type="entry name" value="tRNAsynth_Ia_anticodon-bd"/>
</dbReference>
<comment type="caution">
    <text evidence="7">Lacks conserved residue(s) required for the propagation of feature annotation.</text>
</comment>
<dbReference type="InterPro" id="IPR014729">
    <property type="entry name" value="Rossmann-like_a/b/a_fold"/>
</dbReference>
<dbReference type="InterPro" id="IPR014758">
    <property type="entry name" value="Met-tRNA_synth"/>
</dbReference>
<dbReference type="NCBIfam" id="TIGR00398">
    <property type="entry name" value="metG"/>
    <property type="match status" value="1"/>
</dbReference>
<dbReference type="EC" id="6.1.1.10" evidence="7"/>
<keyword evidence="4 7" id="KW-0067">ATP-binding</keyword>
<name>A0A2P7N035_9CYAN</name>
<dbReference type="AlphaFoldDB" id="A0A2P7N035"/>
<organism evidence="10 11">
    <name type="scientific">Cyanobium usitatum str. Tous</name>
    <dbReference type="NCBI Taxonomy" id="2116684"/>
    <lineage>
        <taxon>Bacteria</taxon>
        <taxon>Bacillati</taxon>
        <taxon>Cyanobacteriota</taxon>
        <taxon>Cyanophyceae</taxon>
        <taxon>Synechococcales</taxon>
        <taxon>Prochlorococcaceae</taxon>
        <taxon>Cyanobium</taxon>
    </lineage>
</organism>
<comment type="subunit">
    <text evidence="7">Monomer.</text>
</comment>
<dbReference type="Gene3D" id="3.40.50.620">
    <property type="entry name" value="HUPs"/>
    <property type="match status" value="1"/>
</dbReference>
<dbReference type="GO" id="GO:0004825">
    <property type="term" value="F:methionine-tRNA ligase activity"/>
    <property type="evidence" value="ECO:0007669"/>
    <property type="project" value="UniProtKB-UniRule"/>
</dbReference>
<comment type="catalytic activity">
    <reaction evidence="7">
        <text>tRNA(Met) + L-methionine + ATP = L-methionyl-tRNA(Met) + AMP + diphosphate</text>
        <dbReference type="Rhea" id="RHEA:13481"/>
        <dbReference type="Rhea" id="RHEA-COMP:9667"/>
        <dbReference type="Rhea" id="RHEA-COMP:9698"/>
        <dbReference type="ChEBI" id="CHEBI:30616"/>
        <dbReference type="ChEBI" id="CHEBI:33019"/>
        <dbReference type="ChEBI" id="CHEBI:57844"/>
        <dbReference type="ChEBI" id="CHEBI:78442"/>
        <dbReference type="ChEBI" id="CHEBI:78530"/>
        <dbReference type="ChEBI" id="CHEBI:456215"/>
        <dbReference type="EC" id="6.1.1.10"/>
    </reaction>
</comment>
<dbReference type="Proteomes" id="UP000243002">
    <property type="component" value="Unassembled WGS sequence"/>
</dbReference>
<keyword evidence="3 7" id="KW-0547">Nucleotide-binding</keyword>
<dbReference type="Gene3D" id="1.10.730.10">
    <property type="entry name" value="Isoleucyl-tRNA Synthetase, Domain 1"/>
    <property type="match status" value="1"/>
</dbReference>
<dbReference type="GO" id="GO:0005737">
    <property type="term" value="C:cytoplasm"/>
    <property type="evidence" value="ECO:0007669"/>
    <property type="project" value="UniProtKB-SubCell"/>
</dbReference>
<protein>
    <recommendedName>
        <fullName evidence="7">Methionine--tRNA ligase</fullName>
        <ecNumber evidence="7">6.1.1.10</ecNumber>
    </recommendedName>
    <alternativeName>
        <fullName evidence="7">Methionyl-tRNA synthetase</fullName>
        <shortName evidence="7">MetRS</shortName>
    </alternativeName>
</protein>
<evidence type="ECO:0000256" key="6">
    <source>
        <dbReference type="ARBA" id="ARBA00023146"/>
    </source>
</evidence>
<comment type="subcellular location">
    <subcellularLocation>
        <location evidence="7">Cytoplasm</location>
    </subcellularLocation>
</comment>
<sequence>MTYTLTTPLYYVNDRAHLGSAYTTLACDAVARHQRLRGESVMFITGCDEHGQKIQRTAEAAGLSPQAHCDLISEGYRDLWNRWQISNDRFIRTTDPRHRQLVAQFFARVEANGDVVEGRQQGWYCVACEEFKDDAPGSEDPECPIHRKPLEWRDEVNLFFRLSRYQAQIEALIRQPGFIAPASRQKEVENFVAQGLRDFSISRIDLPWGIPVPGHEGHTFYVWFDALLGYLTALLDPAEPVVLQQVLDRGWPAQLHVIGKDILRFHAVYWPAMLLSAGLPLPERVFGHGFLTREGQKMGKSLGNVLDPDVLLERCGRDAVRWYLLRDIPFGEDGDFQQQRFTDLVNNDLANTIGNLLNRTSSMARRWFADAVPPAGAAAQADHPLAVAALAAGNIVNTTLTDLDFRRAAEAALQLAIAANGYLNDQAPWKQMKLEGQESLVAADLYAVLEATRWVAVLLAPLLPELSDRMLLQLGQEPFASGPLAPACAPGSHASPWLFAQRWGLLEPGLALIEPQPVMLRLELESPL</sequence>
<reference evidence="10 11" key="1">
    <citation type="journal article" date="2018" name="Environ. Microbiol.">
        <title>Ecological and genomic features of two widespread freshwater picocyanobacteria.</title>
        <authorList>
            <person name="Cabello-Yeves P.J."/>
            <person name="Picazo A."/>
            <person name="Camacho A."/>
            <person name="Callieri C."/>
            <person name="Rosselli R."/>
            <person name="Roda-Garcia J.J."/>
            <person name="Coutinho F.H."/>
            <person name="Rodriguez-Valera F."/>
        </authorList>
    </citation>
    <scope>NUCLEOTIDE SEQUENCE [LARGE SCALE GENOMIC DNA]</scope>
    <source>
        <strain evidence="10 11">Tous</strain>
    </source>
</reference>
<comment type="similarity">
    <text evidence="7">Belongs to the class-I aminoacyl-tRNA synthetase family. MetG type 2A subfamily.</text>
</comment>
<evidence type="ECO:0000259" key="8">
    <source>
        <dbReference type="Pfam" id="PF09334"/>
    </source>
</evidence>
<evidence type="ECO:0000256" key="4">
    <source>
        <dbReference type="ARBA" id="ARBA00022840"/>
    </source>
</evidence>
<dbReference type="HAMAP" id="MF_01228">
    <property type="entry name" value="Met_tRNA_synth_type2"/>
    <property type="match status" value="1"/>
</dbReference>
<evidence type="ECO:0000256" key="1">
    <source>
        <dbReference type="ARBA" id="ARBA00003314"/>
    </source>
</evidence>
<dbReference type="CDD" id="cd00814">
    <property type="entry name" value="MetRS_core"/>
    <property type="match status" value="1"/>
</dbReference>
<dbReference type="Pfam" id="PF19303">
    <property type="entry name" value="Anticodon_3"/>
    <property type="match status" value="1"/>
</dbReference>
<keyword evidence="6 7" id="KW-0030">Aminoacyl-tRNA synthetase</keyword>